<dbReference type="SUPFAM" id="SSF52402">
    <property type="entry name" value="Adenine nucleotide alpha hydrolases-like"/>
    <property type="match status" value="1"/>
</dbReference>
<comment type="caution">
    <text evidence="2">The sequence shown here is derived from an EMBL/GenBank/DDBJ whole genome shotgun (WGS) entry which is preliminary data.</text>
</comment>
<dbReference type="AlphaFoldDB" id="A0A0L0MB43"/>
<proteinExistence type="predicted"/>
<evidence type="ECO:0000259" key="1">
    <source>
        <dbReference type="Pfam" id="PF01507"/>
    </source>
</evidence>
<evidence type="ECO:0000313" key="3">
    <source>
        <dbReference type="Proteomes" id="UP000036959"/>
    </source>
</evidence>
<dbReference type="PATRIC" id="fig|242163.4.peg.1014"/>
<dbReference type="PANTHER" id="PTHR30083:SF0">
    <property type="entry name" value="3'-PHOSPHOADENOSINE 5'-PHOSPHOSULFATE SULFOTRANSFERASE (PAPS REDUCTASE)_FAD SYNTHETASE"/>
    <property type="match status" value="1"/>
</dbReference>
<gene>
    <name evidence="2" type="ORF">BVER_03265c</name>
</gene>
<dbReference type="PANTHER" id="PTHR30083">
    <property type="entry name" value="TRANSCRIPTIONAL REGULATOR-RELATED"/>
    <property type="match status" value="1"/>
</dbReference>
<dbReference type="Gene3D" id="3.40.50.620">
    <property type="entry name" value="HUPs"/>
    <property type="match status" value="1"/>
</dbReference>
<keyword evidence="3" id="KW-1185">Reference proteome</keyword>
<evidence type="ECO:0000313" key="2">
    <source>
        <dbReference type="EMBL" id="KND59490.1"/>
    </source>
</evidence>
<dbReference type="GO" id="GO:0071453">
    <property type="term" value="P:cellular response to oxygen levels"/>
    <property type="evidence" value="ECO:0007669"/>
    <property type="project" value="TreeGrafter"/>
</dbReference>
<protein>
    <submittedName>
        <fullName evidence="2">Co-activator of prophage gene expression IbrA</fullName>
    </submittedName>
</protein>
<dbReference type="EMBL" id="LFJJ01000125">
    <property type="protein sequence ID" value="KND59490.1"/>
    <property type="molecule type" value="Genomic_DNA"/>
</dbReference>
<name>A0A0L0MB43_9BURK</name>
<dbReference type="GO" id="GO:0003824">
    <property type="term" value="F:catalytic activity"/>
    <property type="evidence" value="ECO:0007669"/>
    <property type="project" value="InterPro"/>
</dbReference>
<dbReference type="InterPro" id="IPR021845">
    <property type="entry name" value="DUF3440"/>
</dbReference>
<sequence length="238" mass="27468">MEFEEFVAGFDAWLARDVPTAFLVGIRADESLNRYRAIRPRRPGKRRAWTPPGRAAPIAWSSRHDSEDQAVSFFPIYDWKFGDLWRYTHEKHHAYNRLYDDMHWAGIAFSQMRICQPYGDDQRKGLDLFHRIEPETWFRVVTRVAGANYAARYCRQRFLGYRGGTGLPSSFATWKAYAHFQLGSMPEGQRVAMHVASNALSNGGRAMAIRSTPGPTQAHPRWRIDARNHPGAVWPCHF</sequence>
<dbReference type="InterPro" id="IPR014729">
    <property type="entry name" value="Rossmann-like_a/b/a_fold"/>
</dbReference>
<organism evidence="2 3">
    <name type="scientific">Candidatus Burkholderia verschuerenii</name>
    <dbReference type="NCBI Taxonomy" id="242163"/>
    <lineage>
        <taxon>Bacteria</taxon>
        <taxon>Pseudomonadati</taxon>
        <taxon>Pseudomonadota</taxon>
        <taxon>Betaproteobacteria</taxon>
        <taxon>Burkholderiales</taxon>
        <taxon>Burkholderiaceae</taxon>
        <taxon>Burkholderia</taxon>
    </lineage>
</organism>
<dbReference type="Pfam" id="PF11922">
    <property type="entry name" value="DUF3440"/>
    <property type="match status" value="1"/>
</dbReference>
<dbReference type="Pfam" id="PF01507">
    <property type="entry name" value="PAPS_reduct"/>
    <property type="match status" value="1"/>
</dbReference>
<reference evidence="3" key="1">
    <citation type="submission" date="2015-06" db="EMBL/GenBank/DDBJ databases">
        <title>Comparative genomics of Burkholderia leaf nodule symbionts.</title>
        <authorList>
            <person name="Carlier A."/>
            <person name="Eberl L."/>
            <person name="Pinto-Carbo M."/>
        </authorList>
    </citation>
    <scope>NUCLEOTIDE SEQUENCE [LARGE SCALE GENOMIC DNA]</scope>
    <source>
        <strain evidence="3">UZHbot4</strain>
    </source>
</reference>
<dbReference type="Proteomes" id="UP000036959">
    <property type="component" value="Unassembled WGS sequence"/>
</dbReference>
<accession>A0A0L0MB43</accession>
<feature type="domain" description="Phosphoadenosine phosphosulphate reductase" evidence="1">
    <location>
        <begin position="21"/>
        <end position="101"/>
    </location>
</feature>
<dbReference type="RefSeq" id="WP_232316666.1">
    <property type="nucleotide sequence ID" value="NZ_LFJJ01000125.1"/>
</dbReference>
<dbReference type="InterPro" id="IPR002500">
    <property type="entry name" value="PAPS_reduct_dom"/>
</dbReference>